<feature type="non-terminal residue" evidence="1">
    <location>
        <position position="110"/>
    </location>
</feature>
<comment type="caution">
    <text evidence="1">The sequence shown here is derived from an EMBL/GenBank/DDBJ whole genome shotgun (WGS) entry which is preliminary data.</text>
</comment>
<dbReference type="Pfam" id="PF07963">
    <property type="entry name" value="N_methyl"/>
    <property type="match status" value="1"/>
</dbReference>
<dbReference type="SUPFAM" id="SSF54523">
    <property type="entry name" value="Pili subunits"/>
    <property type="match status" value="1"/>
</dbReference>
<dbReference type="PANTHER" id="PTHR30093">
    <property type="entry name" value="GENERAL SECRETION PATHWAY PROTEIN G"/>
    <property type="match status" value="1"/>
</dbReference>
<reference evidence="1" key="1">
    <citation type="journal article" date="2015" name="Nature">
        <title>Complex archaea that bridge the gap between prokaryotes and eukaryotes.</title>
        <authorList>
            <person name="Spang A."/>
            <person name="Saw J.H."/>
            <person name="Jorgensen S.L."/>
            <person name="Zaremba-Niedzwiedzka K."/>
            <person name="Martijn J."/>
            <person name="Lind A.E."/>
            <person name="van Eijk R."/>
            <person name="Schleper C."/>
            <person name="Guy L."/>
            <person name="Ettema T.J."/>
        </authorList>
    </citation>
    <scope>NUCLEOTIDE SEQUENCE</scope>
</reference>
<evidence type="ECO:0000313" key="1">
    <source>
        <dbReference type="EMBL" id="KKK69381.1"/>
    </source>
</evidence>
<name>A0A0F9AAY5_9ZZZZ</name>
<dbReference type="AlphaFoldDB" id="A0A0F9AAY5"/>
<organism evidence="1">
    <name type="scientific">marine sediment metagenome</name>
    <dbReference type="NCBI Taxonomy" id="412755"/>
    <lineage>
        <taxon>unclassified sequences</taxon>
        <taxon>metagenomes</taxon>
        <taxon>ecological metagenomes</taxon>
    </lineage>
</organism>
<accession>A0A0F9AAY5</accession>
<dbReference type="EMBL" id="LAZR01058676">
    <property type="protein sequence ID" value="KKK69381.1"/>
    <property type="molecule type" value="Genomic_DNA"/>
</dbReference>
<dbReference type="InterPro" id="IPR012902">
    <property type="entry name" value="N_methyl_site"/>
</dbReference>
<dbReference type="InterPro" id="IPR045584">
    <property type="entry name" value="Pilin-like"/>
</dbReference>
<evidence type="ECO:0008006" key="2">
    <source>
        <dbReference type="Google" id="ProtNLM"/>
    </source>
</evidence>
<gene>
    <name evidence="1" type="ORF">LCGC14_2934600</name>
</gene>
<proteinExistence type="predicted"/>
<dbReference type="PANTHER" id="PTHR30093:SF2">
    <property type="entry name" value="TYPE II SECRETION SYSTEM PROTEIN H"/>
    <property type="match status" value="1"/>
</dbReference>
<dbReference type="PROSITE" id="PS00409">
    <property type="entry name" value="PROKAR_NTER_METHYL"/>
    <property type="match status" value="1"/>
</dbReference>
<protein>
    <recommendedName>
        <fullName evidence="2">Type II secretion system protein GspG C-terminal domain-containing protein</fullName>
    </recommendedName>
</protein>
<sequence length="110" mass="11854">MRRKKGFTLIELLVVIAIIALLVSILLPSLQRARELARRAMCAVNLNSFGKALVLYQGESDDRFPMNNGIGAAFVPTLTGTNEKNPNANVPRAVSSLAFMLISEGGQGPK</sequence>
<dbReference type="NCBIfam" id="TIGR02532">
    <property type="entry name" value="IV_pilin_GFxxxE"/>
    <property type="match status" value="1"/>
</dbReference>
<dbReference type="Gene3D" id="3.30.700.10">
    <property type="entry name" value="Glycoprotein, Type 4 Pilin"/>
    <property type="match status" value="1"/>
</dbReference>